<reference evidence="2 3" key="1">
    <citation type="submission" date="2024-02" db="EMBL/GenBank/DDBJ databases">
        <authorList>
            <person name="Chen Y."/>
            <person name="Shah S."/>
            <person name="Dougan E. K."/>
            <person name="Thang M."/>
            <person name="Chan C."/>
        </authorList>
    </citation>
    <scope>NUCLEOTIDE SEQUENCE [LARGE SCALE GENOMIC DNA]</scope>
</reference>
<dbReference type="SUPFAM" id="SSF81606">
    <property type="entry name" value="PP2C-like"/>
    <property type="match status" value="1"/>
</dbReference>
<keyword evidence="3" id="KW-1185">Reference proteome</keyword>
<evidence type="ECO:0000313" key="3">
    <source>
        <dbReference type="Proteomes" id="UP001642484"/>
    </source>
</evidence>
<evidence type="ECO:0000313" key="2">
    <source>
        <dbReference type="EMBL" id="CAK9080517.1"/>
    </source>
</evidence>
<sequence length="280" mass="29783">MALLSAIPPPSPCAALPASGARWNLHPVRRVRCDWQTGGRCALFGAAFAYRQSQRKRSARSVAEWPAGAGECLEDCGMVSLQGVDPDRPKDNQDACYVAELPDGRLQAVVLDGHGKKGHVVSGALKAFLPDLLTEQLASGKHDIPTAMRMAFMASDATLREKGVGQSAWASGAAALAAVVERGATWHIDVACAGDCHAWLLEKVEGRWRGSSISQASSCERERDRLEAAGARVSKGILWAGPIGVAMSRALGDLALRPFGLLCEPELQEISGQNEAFLCL</sequence>
<comment type="caution">
    <text evidence="2">The sequence shown here is derived from an EMBL/GenBank/DDBJ whole genome shotgun (WGS) entry which is preliminary data.</text>
</comment>
<feature type="non-terminal residue" evidence="2">
    <location>
        <position position="280"/>
    </location>
</feature>
<feature type="domain" description="PPM-type phosphatase" evidence="1">
    <location>
        <begin position="75"/>
        <end position="280"/>
    </location>
</feature>
<dbReference type="PROSITE" id="PS51746">
    <property type="entry name" value="PPM_2"/>
    <property type="match status" value="1"/>
</dbReference>
<dbReference type="InterPro" id="IPR015655">
    <property type="entry name" value="PP2C"/>
</dbReference>
<protein>
    <recommendedName>
        <fullName evidence="1">PPM-type phosphatase domain-containing protein</fullName>
    </recommendedName>
</protein>
<name>A0ABP0PWY2_9DINO</name>
<dbReference type="Proteomes" id="UP001642484">
    <property type="component" value="Unassembled WGS sequence"/>
</dbReference>
<evidence type="ECO:0000259" key="1">
    <source>
        <dbReference type="PROSITE" id="PS51746"/>
    </source>
</evidence>
<dbReference type="Gene3D" id="3.60.40.10">
    <property type="entry name" value="PPM-type phosphatase domain"/>
    <property type="match status" value="1"/>
</dbReference>
<proteinExistence type="predicted"/>
<dbReference type="SMART" id="SM00332">
    <property type="entry name" value="PP2Cc"/>
    <property type="match status" value="1"/>
</dbReference>
<organism evidence="2 3">
    <name type="scientific">Durusdinium trenchii</name>
    <dbReference type="NCBI Taxonomy" id="1381693"/>
    <lineage>
        <taxon>Eukaryota</taxon>
        <taxon>Sar</taxon>
        <taxon>Alveolata</taxon>
        <taxon>Dinophyceae</taxon>
        <taxon>Suessiales</taxon>
        <taxon>Symbiodiniaceae</taxon>
        <taxon>Durusdinium</taxon>
    </lineage>
</organism>
<dbReference type="PANTHER" id="PTHR47992">
    <property type="entry name" value="PROTEIN PHOSPHATASE"/>
    <property type="match status" value="1"/>
</dbReference>
<dbReference type="Pfam" id="PF00481">
    <property type="entry name" value="PP2C"/>
    <property type="match status" value="1"/>
</dbReference>
<dbReference type="InterPro" id="IPR036457">
    <property type="entry name" value="PPM-type-like_dom_sf"/>
</dbReference>
<dbReference type="InterPro" id="IPR001932">
    <property type="entry name" value="PPM-type_phosphatase-like_dom"/>
</dbReference>
<gene>
    <name evidence="2" type="ORF">CCMP2556_LOCUS39529</name>
</gene>
<dbReference type="EMBL" id="CAXAMN010023740">
    <property type="protein sequence ID" value="CAK9080517.1"/>
    <property type="molecule type" value="Genomic_DNA"/>
</dbReference>
<accession>A0ABP0PWY2</accession>